<dbReference type="InterPro" id="IPR036514">
    <property type="entry name" value="SGNH_hydro_sf"/>
</dbReference>
<keyword evidence="3" id="KW-0548">Nucleotidyltransferase</keyword>
<evidence type="ECO:0000313" key="4">
    <source>
        <dbReference type="Proteomes" id="UP001458880"/>
    </source>
</evidence>
<keyword evidence="1" id="KW-0175">Coiled coil</keyword>
<evidence type="ECO:0000313" key="3">
    <source>
        <dbReference type="EMBL" id="KAK9688347.1"/>
    </source>
</evidence>
<keyword evidence="4" id="KW-1185">Reference proteome</keyword>
<keyword evidence="3" id="KW-0808">Transferase</keyword>
<dbReference type="Proteomes" id="UP001458880">
    <property type="component" value="Unassembled WGS sequence"/>
</dbReference>
<organism evidence="3 4">
    <name type="scientific">Popillia japonica</name>
    <name type="common">Japanese beetle</name>
    <dbReference type="NCBI Taxonomy" id="7064"/>
    <lineage>
        <taxon>Eukaryota</taxon>
        <taxon>Metazoa</taxon>
        <taxon>Ecdysozoa</taxon>
        <taxon>Arthropoda</taxon>
        <taxon>Hexapoda</taxon>
        <taxon>Insecta</taxon>
        <taxon>Pterygota</taxon>
        <taxon>Neoptera</taxon>
        <taxon>Endopterygota</taxon>
        <taxon>Coleoptera</taxon>
        <taxon>Polyphaga</taxon>
        <taxon>Scarabaeiformia</taxon>
        <taxon>Scarabaeidae</taxon>
        <taxon>Rutelinae</taxon>
        <taxon>Popillia</taxon>
    </lineage>
</organism>
<protein>
    <submittedName>
        <fullName evidence="3">Reverse transcriptase (RNA-dependent DNA polymerase)</fullName>
    </submittedName>
</protein>
<evidence type="ECO:0000256" key="2">
    <source>
        <dbReference type="SAM" id="MobiDB-lite"/>
    </source>
</evidence>
<gene>
    <name evidence="3" type="ORF">QE152_g35610</name>
</gene>
<reference evidence="3 4" key="1">
    <citation type="journal article" date="2024" name="BMC Genomics">
        <title>De novo assembly and annotation of Popillia japonica's genome with initial clues to its potential as an invasive pest.</title>
        <authorList>
            <person name="Cucini C."/>
            <person name="Boschi S."/>
            <person name="Funari R."/>
            <person name="Cardaioli E."/>
            <person name="Iannotti N."/>
            <person name="Marturano G."/>
            <person name="Paoli F."/>
            <person name="Bruttini M."/>
            <person name="Carapelli A."/>
            <person name="Frati F."/>
            <person name="Nardi F."/>
        </authorList>
    </citation>
    <scope>NUCLEOTIDE SEQUENCE [LARGE SCALE GENOMIC DNA]</scope>
    <source>
        <strain evidence="3">DMR45628</strain>
    </source>
</reference>
<dbReference type="PANTHER" id="PTHR47510">
    <property type="entry name" value="REVERSE TRANSCRIPTASE DOMAIN-CONTAINING PROTEIN"/>
    <property type="match status" value="1"/>
</dbReference>
<sequence>MPPITRNKTGNKDLQNSITSKESSCNRLAQDLQSKEFRASKNLNRSYITVVSDSESISNDELEMTLDLRNKLAQTEYELSQLKEEKLKLVNLLQGLEVRLDGKQNMIDNLHATIEKLTNNSNNKTILTNVSTQTDELLNCESPIQCDGLLEHEIVKASSERRHSAELTSGTDVFHGPSPVIDSCRTKRVSPRILFLGDSQFRGIAGIADSIFGPSYSIESIFKPNALFEHVIEDVAALTQSFTNSDYVFVCAGTNNVLHGASVNNAKLNNVFSSLTRTNVVFLSVPYWSDKIEYNKLAYQFNCKINDIVCEFDDFMYIDINPLVNNTHLHLNILKKSVEADLMLDIFDAHNVVNLINQPTRISINKFGVRCESAIDCVATDMPAAFVQCCSIEPNLGDHLAQVLDVVVHKEAQRQEDCPLYVGCSSNELRDLFWLKSNELRDLFWLKSRLNSEALNTLYNEKKKLHNKLIVDVKSNYYRAKLNNSSNKTKTLWKVVNDKRKPSHVNKAQKFNINKNGILIDEPGEVSNEFGSYFSTVAGALVDSQLSAVDSSSSAVICDPCPSFLFSSFLLKNIIYELAEHLAYLINSSFAEGRFPDSWKTATVVPIYKRGSQVDVASYRPISILSTFSKVLERAAYDQLMGYLSNHNLICNNQYGFRQQRSTETALKQRSLRSVNGLLIES</sequence>
<evidence type="ECO:0000256" key="1">
    <source>
        <dbReference type="SAM" id="Coils"/>
    </source>
</evidence>
<keyword evidence="3" id="KW-0695">RNA-directed DNA polymerase</keyword>
<feature type="region of interest" description="Disordered" evidence="2">
    <location>
        <begin position="1"/>
        <end position="22"/>
    </location>
</feature>
<proteinExistence type="predicted"/>
<dbReference type="EMBL" id="JASPKY010000595">
    <property type="protein sequence ID" value="KAK9688347.1"/>
    <property type="molecule type" value="Genomic_DNA"/>
</dbReference>
<dbReference type="Gene3D" id="3.40.50.1110">
    <property type="entry name" value="SGNH hydrolase"/>
    <property type="match status" value="1"/>
</dbReference>
<accession>A0AAW1IFN1</accession>
<dbReference type="AlphaFoldDB" id="A0AAW1IFN1"/>
<dbReference type="SUPFAM" id="SSF52266">
    <property type="entry name" value="SGNH hydrolase"/>
    <property type="match status" value="1"/>
</dbReference>
<name>A0AAW1IFN1_POPJA</name>
<comment type="caution">
    <text evidence="3">The sequence shown here is derived from an EMBL/GenBank/DDBJ whole genome shotgun (WGS) entry which is preliminary data.</text>
</comment>
<feature type="coiled-coil region" evidence="1">
    <location>
        <begin position="65"/>
        <end position="120"/>
    </location>
</feature>
<dbReference type="PANTHER" id="PTHR47510:SF3">
    <property type="entry name" value="ENDO_EXONUCLEASE_PHOSPHATASE DOMAIN-CONTAINING PROTEIN"/>
    <property type="match status" value="1"/>
</dbReference>
<dbReference type="GO" id="GO:0003964">
    <property type="term" value="F:RNA-directed DNA polymerase activity"/>
    <property type="evidence" value="ECO:0007669"/>
    <property type="project" value="UniProtKB-KW"/>
</dbReference>